<dbReference type="Proteomes" id="UP000606396">
    <property type="component" value="Unassembled WGS sequence"/>
</dbReference>
<dbReference type="EMBL" id="JACJTC010000020">
    <property type="protein sequence ID" value="MBD2614704.1"/>
    <property type="molecule type" value="Genomic_DNA"/>
</dbReference>
<name>A0ABR8HFX5_NOSPU</name>
<protein>
    <submittedName>
        <fullName evidence="1">Uncharacterized protein</fullName>
    </submittedName>
</protein>
<reference evidence="1 2" key="1">
    <citation type="journal article" date="2020" name="ISME J.">
        <title>Comparative genomics reveals insights into cyanobacterial evolution and habitat adaptation.</title>
        <authorList>
            <person name="Chen M.Y."/>
            <person name="Teng W.K."/>
            <person name="Zhao L."/>
            <person name="Hu C.X."/>
            <person name="Zhou Y.K."/>
            <person name="Han B.P."/>
            <person name="Song L.R."/>
            <person name="Shu W.S."/>
        </authorList>
    </citation>
    <scope>NUCLEOTIDE SEQUENCE [LARGE SCALE GENOMIC DNA]</scope>
    <source>
        <strain evidence="1 2">FACHB-252</strain>
    </source>
</reference>
<accession>A0ABR8HFX5</accession>
<proteinExistence type="predicted"/>
<evidence type="ECO:0000313" key="1">
    <source>
        <dbReference type="EMBL" id="MBD2614704.1"/>
    </source>
</evidence>
<comment type="caution">
    <text evidence="1">The sequence shown here is derived from an EMBL/GenBank/DDBJ whole genome shotgun (WGS) entry which is preliminary data.</text>
</comment>
<dbReference type="RefSeq" id="WP_190951611.1">
    <property type="nucleotide sequence ID" value="NZ_JACJTC010000020.1"/>
</dbReference>
<evidence type="ECO:0000313" key="2">
    <source>
        <dbReference type="Proteomes" id="UP000606396"/>
    </source>
</evidence>
<gene>
    <name evidence="1" type="ORF">H6G94_26095</name>
</gene>
<keyword evidence="2" id="KW-1185">Reference proteome</keyword>
<sequence>MQNSFLIIGCFKYQIHPFIPKFRYPEQLGVKENLDDSPDLTKLLMMAGQKIL</sequence>
<organism evidence="1 2">
    <name type="scientific">Nostoc punctiforme FACHB-252</name>
    <dbReference type="NCBI Taxonomy" id="1357509"/>
    <lineage>
        <taxon>Bacteria</taxon>
        <taxon>Bacillati</taxon>
        <taxon>Cyanobacteriota</taxon>
        <taxon>Cyanophyceae</taxon>
        <taxon>Nostocales</taxon>
        <taxon>Nostocaceae</taxon>
        <taxon>Nostoc</taxon>
    </lineage>
</organism>